<dbReference type="InterPro" id="IPR036390">
    <property type="entry name" value="WH_DNA-bd_sf"/>
</dbReference>
<dbReference type="Gene3D" id="1.10.10.10">
    <property type="entry name" value="Winged helix-like DNA-binding domain superfamily/Winged helix DNA-binding domain"/>
    <property type="match status" value="1"/>
</dbReference>
<evidence type="ECO:0000256" key="2">
    <source>
        <dbReference type="ARBA" id="ARBA00022490"/>
    </source>
</evidence>
<dbReference type="InterPro" id="IPR039422">
    <property type="entry name" value="MarR/SlyA-like"/>
</dbReference>
<keyword evidence="8" id="KW-1185">Reference proteome</keyword>
<dbReference type="EMBL" id="JAAEEH010000010">
    <property type="protein sequence ID" value="NDL67136.1"/>
    <property type="molecule type" value="Genomic_DNA"/>
</dbReference>
<evidence type="ECO:0000256" key="3">
    <source>
        <dbReference type="ARBA" id="ARBA00023015"/>
    </source>
</evidence>
<evidence type="ECO:0000256" key="4">
    <source>
        <dbReference type="ARBA" id="ARBA00023125"/>
    </source>
</evidence>
<feature type="domain" description="HTH marR-type" evidence="6">
    <location>
        <begin position="9"/>
        <end position="139"/>
    </location>
</feature>
<dbReference type="InterPro" id="IPR000835">
    <property type="entry name" value="HTH_MarR-typ"/>
</dbReference>
<dbReference type="GO" id="GO:0006950">
    <property type="term" value="P:response to stress"/>
    <property type="evidence" value="ECO:0007669"/>
    <property type="project" value="TreeGrafter"/>
</dbReference>
<reference evidence="7 8" key="1">
    <citation type="submission" date="2020-01" db="EMBL/GenBank/DDBJ databases">
        <title>Anaeroalcalibacter tamaniensis gen. nov., sp. nov., moderately halophilic strictly anaerobic fermenter bacterium from mud volcano of Taman peninsula.</title>
        <authorList>
            <person name="Frolova A."/>
            <person name="Merkel A.Y."/>
            <person name="Slobodkin A.I."/>
        </authorList>
    </citation>
    <scope>NUCLEOTIDE SEQUENCE [LARGE SCALE GENOMIC DNA]</scope>
    <source>
        <strain evidence="7 8">F-3ap</strain>
    </source>
</reference>
<evidence type="ECO:0000256" key="1">
    <source>
        <dbReference type="ARBA" id="ARBA00004496"/>
    </source>
</evidence>
<keyword evidence="2" id="KW-0963">Cytoplasm</keyword>
<dbReference type="RefSeq" id="WP_162369865.1">
    <property type="nucleotide sequence ID" value="NZ_JAAEEH010000010.1"/>
</dbReference>
<dbReference type="PRINTS" id="PR00598">
    <property type="entry name" value="HTHMARR"/>
</dbReference>
<proteinExistence type="predicted"/>
<keyword evidence="5" id="KW-0804">Transcription</keyword>
<protein>
    <submittedName>
        <fullName evidence="7">MarR family transcriptional regulator</fullName>
    </submittedName>
</protein>
<dbReference type="GO" id="GO:0005737">
    <property type="term" value="C:cytoplasm"/>
    <property type="evidence" value="ECO:0007669"/>
    <property type="project" value="UniProtKB-SubCell"/>
</dbReference>
<sequence length="151" mass="17400">MDYNPLKLENQICFPLYAASRKIIKLYTPLLEPLGITYTQYITLLALWERDGETVKALGERLFLDSGTLTPLLKKLESQGLVDRRRSHEDERQVFIHLTEKGKALRELALEVPHKIVSCVDMSMEDAMELYRLLYLLLKEEGESGVCSIEQ</sequence>
<dbReference type="PROSITE" id="PS50995">
    <property type="entry name" value="HTH_MARR_2"/>
    <property type="match status" value="1"/>
</dbReference>
<dbReference type="InterPro" id="IPR036388">
    <property type="entry name" value="WH-like_DNA-bd_sf"/>
</dbReference>
<organism evidence="7 8">
    <name type="scientific">Anaerotalea alkaliphila</name>
    <dbReference type="NCBI Taxonomy" id="2662126"/>
    <lineage>
        <taxon>Bacteria</taxon>
        <taxon>Bacillati</taxon>
        <taxon>Bacillota</taxon>
        <taxon>Clostridia</taxon>
        <taxon>Eubacteriales</taxon>
        <taxon>Anaerotalea</taxon>
    </lineage>
</organism>
<name>A0A7X5HV97_9FIRM</name>
<dbReference type="Proteomes" id="UP000461585">
    <property type="component" value="Unassembled WGS sequence"/>
</dbReference>
<dbReference type="GO" id="GO:0003677">
    <property type="term" value="F:DNA binding"/>
    <property type="evidence" value="ECO:0007669"/>
    <property type="project" value="UniProtKB-KW"/>
</dbReference>
<dbReference type="PANTHER" id="PTHR33164">
    <property type="entry name" value="TRANSCRIPTIONAL REGULATOR, MARR FAMILY"/>
    <property type="match status" value="1"/>
</dbReference>
<accession>A0A7X5HV97</accession>
<dbReference type="GO" id="GO:0003700">
    <property type="term" value="F:DNA-binding transcription factor activity"/>
    <property type="evidence" value="ECO:0007669"/>
    <property type="project" value="InterPro"/>
</dbReference>
<gene>
    <name evidence="7" type="ORF">GXN74_05165</name>
</gene>
<comment type="caution">
    <text evidence="7">The sequence shown here is derived from an EMBL/GenBank/DDBJ whole genome shotgun (WGS) entry which is preliminary data.</text>
</comment>
<comment type="subcellular location">
    <subcellularLocation>
        <location evidence="1">Cytoplasm</location>
    </subcellularLocation>
</comment>
<keyword evidence="4" id="KW-0238">DNA-binding</keyword>
<dbReference type="PANTHER" id="PTHR33164:SF5">
    <property type="entry name" value="ORGANIC HYDROPEROXIDE RESISTANCE TRANSCRIPTIONAL REGULATOR"/>
    <property type="match status" value="1"/>
</dbReference>
<dbReference type="Pfam" id="PF22381">
    <property type="entry name" value="Staph_reg_Sar_Rot"/>
    <property type="match status" value="1"/>
</dbReference>
<dbReference type="FunFam" id="1.10.10.10:FF:000163">
    <property type="entry name" value="MarR family transcriptional regulator"/>
    <property type="match status" value="1"/>
</dbReference>
<dbReference type="SUPFAM" id="SSF46785">
    <property type="entry name" value="Winged helix' DNA-binding domain"/>
    <property type="match status" value="1"/>
</dbReference>
<keyword evidence="3" id="KW-0805">Transcription regulation</keyword>
<dbReference type="InterPro" id="IPR055166">
    <property type="entry name" value="Transc_reg_Sar_Rot_HTH"/>
</dbReference>
<dbReference type="AlphaFoldDB" id="A0A7X5HV97"/>
<evidence type="ECO:0000256" key="5">
    <source>
        <dbReference type="ARBA" id="ARBA00023163"/>
    </source>
</evidence>
<dbReference type="SMART" id="SM00347">
    <property type="entry name" value="HTH_MARR"/>
    <property type="match status" value="1"/>
</dbReference>
<evidence type="ECO:0000313" key="8">
    <source>
        <dbReference type="Proteomes" id="UP000461585"/>
    </source>
</evidence>
<evidence type="ECO:0000259" key="6">
    <source>
        <dbReference type="PROSITE" id="PS50995"/>
    </source>
</evidence>
<evidence type="ECO:0000313" key="7">
    <source>
        <dbReference type="EMBL" id="NDL67136.1"/>
    </source>
</evidence>